<evidence type="ECO:0000313" key="10">
    <source>
        <dbReference type="EMBL" id="KZD08155.1"/>
    </source>
</evidence>
<dbReference type="Proteomes" id="UP000076400">
    <property type="component" value="Unassembled WGS sequence"/>
</dbReference>
<evidence type="ECO:0000313" key="11">
    <source>
        <dbReference type="Proteomes" id="UP000076400"/>
    </source>
</evidence>
<feature type="transmembrane region" description="Helical" evidence="6">
    <location>
        <begin position="15"/>
        <end position="38"/>
    </location>
</feature>
<evidence type="ECO:0008006" key="12">
    <source>
        <dbReference type="Google" id="ProtNLM"/>
    </source>
</evidence>
<evidence type="ECO:0000256" key="1">
    <source>
        <dbReference type="ARBA" id="ARBA00004429"/>
    </source>
</evidence>
<organism evidence="10 11">
    <name type="scientific">Oceanibaculum pacificum</name>
    <dbReference type="NCBI Taxonomy" id="580166"/>
    <lineage>
        <taxon>Bacteria</taxon>
        <taxon>Pseudomonadati</taxon>
        <taxon>Pseudomonadota</taxon>
        <taxon>Alphaproteobacteria</taxon>
        <taxon>Rhodospirillales</taxon>
        <taxon>Oceanibaculaceae</taxon>
        <taxon>Oceanibaculum</taxon>
    </lineage>
</organism>
<dbReference type="RefSeq" id="WP_067556223.1">
    <property type="nucleotide sequence ID" value="NZ_LPXN01000108.1"/>
</dbReference>
<dbReference type="Pfam" id="PF05227">
    <property type="entry name" value="CHASE3"/>
    <property type="match status" value="1"/>
</dbReference>
<keyword evidence="2" id="KW-1003">Cell membrane</keyword>
<evidence type="ECO:0000256" key="2">
    <source>
        <dbReference type="ARBA" id="ARBA00022519"/>
    </source>
</evidence>
<evidence type="ECO:0000256" key="3">
    <source>
        <dbReference type="ARBA" id="ARBA00023224"/>
    </source>
</evidence>
<keyword evidence="2" id="KW-0997">Cell inner membrane</keyword>
<comment type="subcellular location">
    <subcellularLocation>
        <location evidence="1">Cell inner membrane</location>
        <topology evidence="1">Multi-pass membrane protein</topology>
    </subcellularLocation>
</comment>
<dbReference type="GO" id="GO:0004888">
    <property type="term" value="F:transmembrane signaling receptor activity"/>
    <property type="evidence" value="ECO:0007669"/>
    <property type="project" value="InterPro"/>
</dbReference>
<dbReference type="Gene3D" id="6.10.340.10">
    <property type="match status" value="1"/>
</dbReference>
<proteinExistence type="inferred from homology"/>
<keyword evidence="6" id="KW-0812">Transmembrane</keyword>
<dbReference type="InterPro" id="IPR004089">
    <property type="entry name" value="MCPsignal_dom"/>
</dbReference>
<dbReference type="SMART" id="SM00304">
    <property type="entry name" value="HAMP"/>
    <property type="match status" value="1"/>
</dbReference>
<dbReference type="CDD" id="cd06225">
    <property type="entry name" value="HAMP"/>
    <property type="match status" value="1"/>
</dbReference>
<evidence type="ECO:0000259" key="9">
    <source>
        <dbReference type="PROSITE" id="PS50885"/>
    </source>
</evidence>
<comment type="caution">
    <text evidence="10">The sequence shown here is derived from an EMBL/GenBank/DDBJ whole genome shotgun (WGS) entry which is preliminary data.</text>
</comment>
<dbReference type="STRING" id="580166.AUP43_09095"/>
<keyword evidence="11" id="KW-1185">Reference proteome</keyword>
<dbReference type="GO" id="GO:0006935">
    <property type="term" value="P:chemotaxis"/>
    <property type="evidence" value="ECO:0007669"/>
    <property type="project" value="InterPro"/>
</dbReference>
<dbReference type="PANTHER" id="PTHR32089">
    <property type="entry name" value="METHYL-ACCEPTING CHEMOTAXIS PROTEIN MCPB"/>
    <property type="match status" value="1"/>
</dbReference>
<keyword evidence="6" id="KW-0472">Membrane</keyword>
<dbReference type="PRINTS" id="PR00260">
    <property type="entry name" value="CHEMTRNSDUCR"/>
</dbReference>
<dbReference type="GO" id="GO:0007165">
    <property type="term" value="P:signal transduction"/>
    <property type="evidence" value="ECO:0007669"/>
    <property type="project" value="UniProtKB-KW"/>
</dbReference>
<dbReference type="PROSITE" id="PS50111">
    <property type="entry name" value="CHEMOTAXIS_TRANSDUC_2"/>
    <property type="match status" value="1"/>
</dbReference>
<sequence length="561" mass="59806">MNAFSNLRISGKLSVAFAAIIVIMLAVSGVTVWQVFFIEDANRQTAHTYEVLDTANELQEAILDQESSVRGYLISGDPAYLAPYRTSEQRYEEKLARLRELIAGDPAHTARLNTMEQIYREWRQTVISREIKLMQHMDTVEEARALAASGIGKQYTTRLRELDHQFQQVELTVLADRQANQAAAFRTTYMVSAAGTVLALIVAILLAMLLTRSIASPIGAMTQAMTRLASGDKSVAIPAVGRRDEVGSMAESVQVFKDNMIRNEELAAAAARQQQERNARAARVEELTDRFRNAVQTLLQTVSHSASDMQATAHSMSETASRTTERATAVAAAAEEASQNVNAVSAAAEELAQSIAEISRQVLQSSELAATASREAEETNQVVSELAEAATRIGEVVSLINDIAEQTNLLALNATIEAARAGDAGKGFAVVASEVKNLANQTAKATEDIAGQIGAIQTTTGSAVEAIRRIAGRITDINGIAAMVAAAVEEQQAATAEIARNVEQAAAGANEVSANIGEVSSAAQMTGNSAGMVLTSSTDLGHKADALKDQIETFLTDVKAA</sequence>
<dbReference type="PROSITE" id="PS50192">
    <property type="entry name" value="T_SNARE"/>
    <property type="match status" value="1"/>
</dbReference>
<evidence type="ECO:0000259" key="7">
    <source>
        <dbReference type="PROSITE" id="PS50111"/>
    </source>
</evidence>
<dbReference type="InterPro" id="IPR007891">
    <property type="entry name" value="CHASE3"/>
</dbReference>
<feature type="transmembrane region" description="Helical" evidence="6">
    <location>
        <begin position="187"/>
        <end position="210"/>
    </location>
</feature>
<dbReference type="CDD" id="cd19410">
    <property type="entry name" value="HK9-like_sensor"/>
    <property type="match status" value="1"/>
</dbReference>
<evidence type="ECO:0000256" key="4">
    <source>
        <dbReference type="ARBA" id="ARBA00029447"/>
    </source>
</evidence>
<evidence type="ECO:0000259" key="8">
    <source>
        <dbReference type="PROSITE" id="PS50192"/>
    </source>
</evidence>
<dbReference type="InterPro" id="IPR004090">
    <property type="entry name" value="Chemotax_Me-accpt_rcpt"/>
</dbReference>
<comment type="similarity">
    <text evidence="4">Belongs to the methyl-accepting chemotaxis (MCP) protein family.</text>
</comment>
<name>A0A154W3K7_9PROT</name>
<protein>
    <recommendedName>
        <fullName evidence="12">Chemotaxis protein</fullName>
    </recommendedName>
</protein>
<dbReference type="AlphaFoldDB" id="A0A154W3K7"/>
<keyword evidence="6" id="KW-1133">Transmembrane helix</keyword>
<dbReference type="Pfam" id="PF00015">
    <property type="entry name" value="MCPsignal"/>
    <property type="match status" value="1"/>
</dbReference>
<dbReference type="InterPro" id="IPR003660">
    <property type="entry name" value="HAMP_dom"/>
</dbReference>
<dbReference type="InterPro" id="IPR000727">
    <property type="entry name" value="T_SNARE_dom"/>
</dbReference>
<reference evidence="10 11" key="1">
    <citation type="submission" date="2015-12" db="EMBL/GenBank/DDBJ databases">
        <title>Genome sequence of Oceanibaculum pacificum MCCC 1A02656.</title>
        <authorList>
            <person name="Lu L."/>
            <person name="Lai Q."/>
            <person name="Shao Z."/>
            <person name="Qian P."/>
        </authorList>
    </citation>
    <scope>NUCLEOTIDE SEQUENCE [LARGE SCALE GENOMIC DNA]</scope>
    <source>
        <strain evidence="10 11">MCCC 1A02656</strain>
    </source>
</reference>
<dbReference type="Pfam" id="PF00672">
    <property type="entry name" value="HAMP"/>
    <property type="match status" value="1"/>
</dbReference>
<dbReference type="Gene3D" id="1.10.287.950">
    <property type="entry name" value="Methyl-accepting chemotaxis protein"/>
    <property type="match status" value="1"/>
</dbReference>
<gene>
    <name evidence="10" type="ORF">AUP43_09095</name>
</gene>
<dbReference type="EMBL" id="LPXN01000108">
    <property type="protein sequence ID" value="KZD08155.1"/>
    <property type="molecule type" value="Genomic_DNA"/>
</dbReference>
<dbReference type="PANTHER" id="PTHR32089:SF112">
    <property type="entry name" value="LYSOZYME-LIKE PROTEIN-RELATED"/>
    <property type="match status" value="1"/>
</dbReference>
<dbReference type="SUPFAM" id="SSF58104">
    <property type="entry name" value="Methyl-accepting chemotaxis protein (MCP) signaling domain"/>
    <property type="match status" value="1"/>
</dbReference>
<dbReference type="GO" id="GO:0005886">
    <property type="term" value="C:plasma membrane"/>
    <property type="evidence" value="ECO:0007669"/>
    <property type="project" value="UniProtKB-SubCell"/>
</dbReference>
<dbReference type="SMART" id="SM00283">
    <property type="entry name" value="MA"/>
    <property type="match status" value="1"/>
</dbReference>
<accession>A0A154W3K7</accession>
<feature type="domain" description="Methyl-accepting transducer" evidence="7">
    <location>
        <begin position="305"/>
        <end position="527"/>
    </location>
</feature>
<feature type="domain" description="T-SNARE coiled-coil homology" evidence="8">
    <location>
        <begin position="457"/>
        <end position="519"/>
    </location>
</feature>
<feature type="domain" description="HAMP" evidence="9">
    <location>
        <begin position="212"/>
        <end position="265"/>
    </location>
</feature>
<evidence type="ECO:0000256" key="5">
    <source>
        <dbReference type="PROSITE-ProRule" id="PRU00284"/>
    </source>
</evidence>
<keyword evidence="3 5" id="KW-0807">Transducer</keyword>
<dbReference type="PROSITE" id="PS50885">
    <property type="entry name" value="HAMP"/>
    <property type="match status" value="1"/>
</dbReference>
<evidence type="ECO:0000256" key="6">
    <source>
        <dbReference type="SAM" id="Phobius"/>
    </source>
</evidence>